<reference evidence="3 4" key="1">
    <citation type="submission" date="2009-06" db="EMBL/GenBank/DDBJ databases">
        <title>Complete sequence of Desulfovibrio salexigens DSM 2638.</title>
        <authorList>
            <consortium name="US DOE Joint Genome Institute"/>
            <person name="Lucas S."/>
            <person name="Copeland A."/>
            <person name="Lapidus A."/>
            <person name="Glavina del Rio T."/>
            <person name="Tice H."/>
            <person name="Bruce D."/>
            <person name="Goodwin L."/>
            <person name="Pitluck S."/>
            <person name="Munk A.C."/>
            <person name="Brettin T."/>
            <person name="Detter J.C."/>
            <person name="Han C."/>
            <person name="Tapia R."/>
            <person name="Larimer F."/>
            <person name="Land M."/>
            <person name="Hauser L."/>
            <person name="Kyrpides N."/>
            <person name="Anderson I."/>
            <person name="Wall J.D."/>
            <person name="Arkin A.P."/>
            <person name="Dehal P."/>
            <person name="Chivian D."/>
            <person name="Giles B."/>
            <person name="Hazen T.C."/>
        </authorList>
    </citation>
    <scope>NUCLEOTIDE SEQUENCE [LARGE SCALE GENOMIC DNA]</scope>
    <source>
        <strain evidence="4">ATCC 14822 / DSM 2638 / NCIMB 8403 / VKM B-1763</strain>
    </source>
</reference>
<dbReference type="SUPFAM" id="SSF51445">
    <property type="entry name" value="(Trans)glycosidases"/>
    <property type="match status" value="1"/>
</dbReference>
<evidence type="ECO:0000313" key="4">
    <source>
        <dbReference type="Proteomes" id="UP000002601"/>
    </source>
</evidence>
<feature type="domain" description="Glycoside-hydrolase family GH114 TIM-barrel" evidence="2">
    <location>
        <begin position="64"/>
        <end position="311"/>
    </location>
</feature>
<evidence type="ECO:0000313" key="3">
    <source>
        <dbReference type="EMBL" id="ACS80746.1"/>
    </source>
</evidence>
<dbReference type="InterPro" id="IPR004352">
    <property type="entry name" value="GH114_TIM-barrel"/>
</dbReference>
<feature type="signal peptide" evidence="1">
    <location>
        <begin position="1"/>
        <end position="34"/>
    </location>
</feature>
<proteinExistence type="predicted"/>
<evidence type="ECO:0000259" key="2">
    <source>
        <dbReference type="Pfam" id="PF03537"/>
    </source>
</evidence>
<dbReference type="Gene3D" id="3.20.20.70">
    <property type="entry name" value="Aldolase class I"/>
    <property type="match status" value="1"/>
</dbReference>
<gene>
    <name evidence="3" type="ordered locus">Desal_2692</name>
</gene>
<dbReference type="InterPro" id="IPR017853">
    <property type="entry name" value="GH"/>
</dbReference>
<keyword evidence="3" id="KW-0436">Ligase</keyword>
<dbReference type="EMBL" id="CP001649">
    <property type="protein sequence ID" value="ACS80746.1"/>
    <property type="molecule type" value="Genomic_DNA"/>
</dbReference>
<dbReference type="NCBIfam" id="TIGR01370">
    <property type="entry name" value="MJ1477/TM1410 family putative glycoside hydrolase"/>
    <property type="match status" value="1"/>
</dbReference>
<name>C6BZA9_MARSD</name>
<protein>
    <submittedName>
        <fullName evidence="3">Cysteinyl-tRNA synthetase</fullName>
    </submittedName>
</protein>
<dbReference type="eggNOG" id="COG2342">
    <property type="taxonomic scope" value="Bacteria"/>
</dbReference>
<dbReference type="InterPro" id="IPR016062">
    <property type="entry name" value="TM1410-rel"/>
</dbReference>
<dbReference type="InterPro" id="IPR016063">
    <property type="entry name" value="TM1410_Glycdase"/>
</dbReference>
<dbReference type="PANTHER" id="PTHR35882:SF2">
    <property type="entry name" value="PELA"/>
    <property type="match status" value="1"/>
</dbReference>
<keyword evidence="3" id="KW-0030">Aminoacyl-tRNA synthetase</keyword>
<dbReference type="PRINTS" id="PR01545">
    <property type="entry name" value="THEMAYE10DUF"/>
</dbReference>
<dbReference type="GO" id="GO:0004812">
    <property type="term" value="F:aminoacyl-tRNA ligase activity"/>
    <property type="evidence" value="ECO:0007669"/>
    <property type="project" value="UniProtKB-KW"/>
</dbReference>
<evidence type="ECO:0000256" key="1">
    <source>
        <dbReference type="SAM" id="SignalP"/>
    </source>
</evidence>
<accession>C6BZA9</accession>
<organism evidence="3 4">
    <name type="scientific">Maridesulfovibrio salexigens (strain ATCC 14822 / DSM 2638 / NCIMB 8403 / VKM B-1763)</name>
    <name type="common">Desulfovibrio salexigens</name>
    <dbReference type="NCBI Taxonomy" id="526222"/>
    <lineage>
        <taxon>Bacteria</taxon>
        <taxon>Pseudomonadati</taxon>
        <taxon>Thermodesulfobacteriota</taxon>
        <taxon>Desulfovibrionia</taxon>
        <taxon>Desulfovibrionales</taxon>
        <taxon>Desulfovibrionaceae</taxon>
        <taxon>Maridesulfovibrio</taxon>
    </lineage>
</organism>
<dbReference type="Pfam" id="PF03537">
    <property type="entry name" value="Glyco_hydro_114"/>
    <property type="match status" value="1"/>
</dbReference>
<dbReference type="AlphaFoldDB" id="C6BZA9"/>
<dbReference type="Proteomes" id="UP000002601">
    <property type="component" value="Chromosome"/>
</dbReference>
<dbReference type="KEGG" id="dsa:Desal_2692"/>
<dbReference type="InterPro" id="IPR013785">
    <property type="entry name" value="Aldolase_TIM"/>
</dbReference>
<keyword evidence="4" id="KW-1185">Reference proteome</keyword>
<keyword evidence="1" id="KW-0732">Signal</keyword>
<sequence>MLLFQNTKINRKILIMKLHNIAILTFLFLVTACASKPTPPPSSKGTQKTTQEIRMTPPSKKINSWAYQLQGPKISQLAESPYDLLVIDYSKDGSDKNRFSAKEVSVLHKFNKTVLCYFSIGEAEEYRFYWQKEWKENPPRFLGPENPDWAKNYKVKYWREDWWETGLRPYLDRIIEAGFDGVYLDIVDAYWFWHEQGMEVRNTADDMVKLIKRIGDYARKKAGKNFIICPQNGMSVFNDCSPEYKDVYFRTINMVGLESLLFNYYSESDKKYRLQLAKQLAKAGKTILDVEYIEKSQYADYLKQVKALDFKLIPYGSTPDAALDGITDFWKFRN</sequence>
<dbReference type="PANTHER" id="PTHR35882">
    <property type="entry name" value="PELA"/>
    <property type="match status" value="1"/>
</dbReference>
<dbReference type="HOGENOM" id="CLU_058176_0_0_7"/>
<feature type="chain" id="PRO_5002959941" evidence="1">
    <location>
        <begin position="35"/>
        <end position="334"/>
    </location>
</feature>
<dbReference type="STRING" id="526222.Desal_2692"/>